<evidence type="ECO:0000313" key="2">
    <source>
        <dbReference type="Proteomes" id="UP001295794"/>
    </source>
</evidence>
<dbReference type="EMBL" id="CAVNYO010000116">
    <property type="protein sequence ID" value="CAK5267116.1"/>
    <property type="molecule type" value="Genomic_DNA"/>
</dbReference>
<sequence>MRSLVSIVYSMVCRAHSRGVNNDVPISRIMVLIEWPCPRNPCGFQPCSKLSPTVFSTINQFRAWCLIRSEEIPSPTSPPTA</sequence>
<dbReference type="Proteomes" id="UP001295794">
    <property type="component" value="Unassembled WGS sequence"/>
</dbReference>
<proteinExistence type="predicted"/>
<organism evidence="1 2">
    <name type="scientific">Mycena citricolor</name>
    <dbReference type="NCBI Taxonomy" id="2018698"/>
    <lineage>
        <taxon>Eukaryota</taxon>
        <taxon>Fungi</taxon>
        <taxon>Dikarya</taxon>
        <taxon>Basidiomycota</taxon>
        <taxon>Agaricomycotina</taxon>
        <taxon>Agaricomycetes</taxon>
        <taxon>Agaricomycetidae</taxon>
        <taxon>Agaricales</taxon>
        <taxon>Marasmiineae</taxon>
        <taxon>Mycenaceae</taxon>
        <taxon>Mycena</taxon>
    </lineage>
</organism>
<evidence type="ECO:0000313" key="1">
    <source>
        <dbReference type="EMBL" id="CAK5267116.1"/>
    </source>
</evidence>
<name>A0AAD2JXT0_9AGAR</name>
<protein>
    <submittedName>
        <fullName evidence="1">Uncharacterized protein</fullName>
    </submittedName>
</protein>
<gene>
    <name evidence="1" type="ORF">MYCIT1_LOCUS9365</name>
</gene>
<reference evidence="1" key="1">
    <citation type="submission" date="2023-11" db="EMBL/GenBank/DDBJ databases">
        <authorList>
            <person name="De Vega J J."/>
            <person name="De Vega J J."/>
        </authorList>
    </citation>
    <scope>NUCLEOTIDE SEQUENCE</scope>
</reference>
<comment type="caution">
    <text evidence="1">The sequence shown here is derived from an EMBL/GenBank/DDBJ whole genome shotgun (WGS) entry which is preliminary data.</text>
</comment>
<dbReference type="AlphaFoldDB" id="A0AAD2JXT0"/>
<accession>A0AAD2JXT0</accession>
<keyword evidence="2" id="KW-1185">Reference proteome</keyword>